<dbReference type="AlphaFoldDB" id="A0A5B8MZQ6"/>
<feature type="coiled-coil region" evidence="1">
    <location>
        <begin position="156"/>
        <end position="183"/>
    </location>
</feature>
<feature type="domain" description="UVR" evidence="2">
    <location>
        <begin position="139"/>
        <end position="169"/>
    </location>
</feature>
<dbReference type="STRING" id="1764295.A0A5B8MZQ6"/>
<dbReference type="Pfam" id="PF02151">
    <property type="entry name" value="UVR"/>
    <property type="match status" value="1"/>
</dbReference>
<evidence type="ECO:0000313" key="3">
    <source>
        <dbReference type="EMBL" id="QDZ25979.1"/>
    </source>
</evidence>
<dbReference type="EMBL" id="CP031053">
    <property type="protein sequence ID" value="QDZ25979.1"/>
    <property type="molecule type" value="Genomic_DNA"/>
</dbReference>
<keyword evidence="4" id="KW-1185">Reference proteome</keyword>
<dbReference type="InterPro" id="IPR053189">
    <property type="entry name" value="Clp_protease_adapter_ClpF"/>
</dbReference>
<proteinExistence type="predicted"/>
<keyword evidence="1" id="KW-0175">Coiled coil</keyword>
<evidence type="ECO:0000256" key="1">
    <source>
        <dbReference type="SAM" id="Coils"/>
    </source>
</evidence>
<evidence type="ECO:0000313" key="4">
    <source>
        <dbReference type="Proteomes" id="UP000316726"/>
    </source>
</evidence>
<dbReference type="OrthoDB" id="28868at2759"/>
<dbReference type="Proteomes" id="UP000316726">
    <property type="component" value="Chromosome 20"/>
</dbReference>
<accession>A0A5B8MZQ6</accession>
<evidence type="ECO:0000259" key="2">
    <source>
        <dbReference type="Pfam" id="PF02151"/>
    </source>
</evidence>
<reference evidence="3 4" key="1">
    <citation type="submission" date="2018-07" db="EMBL/GenBank/DDBJ databases">
        <title>The complete nuclear genome of the prasinophyte Chloropicon primus (CCMP1205).</title>
        <authorList>
            <person name="Pombert J.-F."/>
            <person name="Otis C."/>
            <person name="Turmel M."/>
            <person name="Lemieux C."/>
        </authorList>
    </citation>
    <scope>NUCLEOTIDE SEQUENCE [LARGE SCALE GENOMIC DNA]</scope>
    <source>
        <strain evidence="3 4">CCMP1205</strain>
    </source>
</reference>
<dbReference type="PANTHER" id="PTHR48439:SF1">
    <property type="entry name" value="HEMIMETHYLATED DNA-BINDING DOMAIN-CONTAINING PROTEIN"/>
    <property type="match status" value="1"/>
</dbReference>
<sequence>MYSFCGHPRGVGIPSRRGWCHGRVRCSAFNFRRSGSPEHSERAHREVVLFLAQRELESAFQRLVNMEMYEEARQVASQQEKLQELASEELEGGGEEAGLGGIASLFKRKQDKGAGEAEVSQDDRKPKLDDGEVVVKLLSLRTDLQRAIDGEDYARASAVRDEILEIENEVERQKKASKDLAQREPKYSLGQCVVHWQDGWTGVVCGMQQEKRKKSVKNPDEGSVREVEELVYSYHVLPSSQYWKKRSSEGVCVALVDESELNAPQPPATWRSVHGSDPENFLIYHPYMYLLFYGQDGEGNYVPSKKLRDKYKKQRKDVYWNGGSSSEGEDA</sequence>
<dbReference type="InterPro" id="IPR001943">
    <property type="entry name" value="UVR_dom"/>
</dbReference>
<gene>
    <name evidence="3" type="ORF">A3770_20p84970</name>
</gene>
<name>A0A5B8MZQ6_9CHLO</name>
<protein>
    <recommendedName>
        <fullName evidence="2">UVR domain-containing protein</fullName>
    </recommendedName>
</protein>
<organism evidence="3 4">
    <name type="scientific">Chloropicon primus</name>
    <dbReference type="NCBI Taxonomy" id="1764295"/>
    <lineage>
        <taxon>Eukaryota</taxon>
        <taxon>Viridiplantae</taxon>
        <taxon>Chlorophyta</taxon>
        <taxon>Chloropicophyceae</taxon>
        <taxon>Chloropicales</taxon>
        <taxon>Chloropicaceae</taxon>
        <taxon>Chloropicon</taxon>
    </lineage>
</organism>
<dbReference type="PANTHER" id="PTHR48439">
    <property type="entry name" value="HEMIMETHYLATED DNA-BINDING DOMAIN-CONTAINING PROTEIN"/>
    <property type="match status" value="1"/>
</dbReference>